<evidence type="ECO:0000256" key="1">
    <source>
        <dbReference type="SAM" id="Phobius"/>
    </source>
</evidence>
<keyword evidence="1" id="KW-0812">Transmembrane</keyword>
<comment type="caution">
    <text evidence="2">The sequence shown here is derived from an EMBL/GenBank/DDBJ whole genome shotgun (WGS) entry which is preliminary data.</text>
</comment>
<keyword evidence="1" id="KW-0472">Membrane</keyword>
<feature type="transmembrane region" description="Helical" evidence="1">
    <location>
        <begin position="47"/>
        <end position="77"/>
    </location>
</feature>
<reference evidence="2 3" key="1">
    <citation type="submission" date="2020-05" db="EMBL/GenBank/DDBJ databases">
        <title>Identification and distribution of gene clusters putatively required for synthesis of sphingolipid metabolism inhibitors in phylogenetically diverse species of the filamentous fungus Fusarium.</title>
        <authorList>
            <person name="Kim H.-S."/>
            <person name="Busman M."/>
            <person name="Brown D.W."/>
            <person name="Divon H."/>
            <person name="Uhlig S."/>
            <person name="Proctor R.H."/>
        </authorList>
    </citation>
    <scope>NUCLEOTIDE SEQUENCE [LARGE SCALE GENOMIC DNA]</scope>
    <source>
        <strain evidence="2 3">NRRL 20693</strain>
    </source>
</reference>
<organism evidence="2 3">
    <name type="scientific">Fusarium heterosporum</name>
    <dbReference type="NCBI Taxonomy" id="42747"/>
    <lineage>
        <taxon>Eukaryota</taxon>
        <taxon>Fungi</taxon>
        <taxon>Dikarya</taxon>
        <taxon>Ascomycota</taxon>
        <taxon>Pezizomycotina</taxon>
        <taxon>Sordariomycetes</taxon>
        <taxon>Hypocreomycetidae</taxon>
        <taxon>Hypocreales</taxon>
        <taxon>Nectriaceae</taxon>
        <taxon>Fusarium</taxon>
        <taxon>Fusarium heterosporum species complex</taxon>
    </lineage>
</organism>
<evidence type="ECO:0000313" key="2">
    <source>
        <dbReference type="EMBL" id="KAF5666753.1"/>
    </source>
</evidence>
<name>A0A8H5WQM5_FUSHE</name>
<dbReference type="PROSITE" id="PS51257">
    <property type="entry name" value="PROKAR_LIPOPROTEIN"/>
    <property type="match status" value="1"/>
</dbReference>
<keyword evidence="1" id="KW-1133">Transmembrane helix</keyword>
<dbReference type="Proteomes" id="UP000567885">
    <property type="component" value="Unassembled WGS sequence"/>
</dbReference>
<evidence type="ECO:0000313" key="3">
    <source>
        <dbReference type="Proteomes" id="UP000567885"/>
    </source>
</evidence>
<dbReference type="EMBL" id="JAAGWQ010000106">
    <property type="protein sequence ID" value="KAF5666753.1"/>
    <property type="molecule type" value="Genomic_DNA"/>
</dbReference>
<keyword evidence="3" id="KW-1185">Reference proteome</keyword>
<dbReference type="AlphaFoldDB" id="A0A8H5WQM5"/>
<accession>A0A8H5WQM5</accession>
<gene>
    <name evidence="2" type="ORF">FHETE_6087</name>
</gene>
<sequence>MFSTMIRRTTIITIPLVCVVVGCEPPDDELLPSPVDVDAGGSVLGSYGSSVAVVGSLDVVISVLMVVSMLTVSVVLYTSSIAASNMSIGATNDKEKFERATGGALHRLVGIWYHAVSRWLTFKDVFSEPTAVDITAIGLLAYVADL</sequence>
<proteinExistence type="predicted"/>
<protein>
    <submittedName>
        <fullName evidence="2">Uncharacterized protein</fullName>
    </submittedName>
</protein>